<dbReference type="EMBL" id="BGZK01000291">
    <property type="protein sequence ID" value="GBP34603.1"/>
    <property type="molecule type" value="Genomic_DNA"/>
</dbReference>
<proteinExistence type="predicted"/>
<organism evidence="1 2">
    <name type="scientific">Eumeta variegata</name>
    <name type="common">Bagworm moth</name>
    <name type="synonym">Eumeta japonica</name>
    <dbReference type="NCBI Taxonomy" id="151549"/>
    <lineage>
        <taxon>Eukaryota</taxon>
        <taxon>Metazoa</taxon>
        <taxon>Ecdysozoa</taxon>
        <taxon>Arthropoda</taxon>
        <taxon>Hexapoda</taxon>
        <taxon>Insecta</taxon>
        <taxon>Pterygota</taxon>
        <taxon>Neoptera</taxon>
        <taxon>Endopterygota</taxon>
        <taxon>Lepidoptera</taxon>
        <taxon>Glossata</taxon>
        <taxon>Ditrysia</taxon>
        <taxon>Tineoidea</taxon>
        <taxon>Psychidae</taxon>
        <taxon>Oiketicinae</taxon>
        <taxon>Eumeta</taxon>
    </lineage>
</organism>
<evidence type="ECO:0000313" key="2">
    <source>
        <dbReference type="Proteomes" id="UP000299102"/>
    </source>
</evidence>
<evidence type="ECO:0000313" key="1">
    <source>
        <dbReference type="EMBL" id="GBP34603.1"/>
    </source>
</evidence>
<comment type="caution">
    <text evidence="1">The sequence shown here is derived from an EMBL/GenBank/DDBJ whole genome shotgun (WGS) entry which is preliminary data.</text>
</comment>
<name>A0A4C1V712_EUMVA</name>
<sequence>MIDDSASFSNLKDTYLTRILSNVQMENNFEVQESRAAPRGHRESEPCLIALSVDIKDERIHPMPTLAGPRAKASLKYKKAVGVFFLRRDDTSLKQQRCLLYTYAFAFVGW</sequence>
<gene>
    <name evidence="1" type="ORF">EVAR_18994_1</name>
</gene>
<keyword evidence="2" id="KW-1185">Reference proteome</keyword>
<protein>
    <submittedName>
        <fullName evidence="1">Uncharacterized protein</fullName>
    </submittedName>
</protein>
<dbReference type="Proteomes" id="UP000299102">
    <property type="component" value="Unassembled WGS sequence"/>
</dbReference>
<accession>A0A4C1V712</accession>
<reference evidence="1 2" key="1">
    <citation type="journal article" date="2019" name="Commun. Biol.">
        <title>The bagworm genome reveals a unique fibroin gene that provides high tensile strength.</title>
        <authorList>
            <person name="Kono N."/>
            <person name="Nakamura H."/>
            <person name="Ohtoshi R."/>
            <person name="Tomita M."/>
            <person name="Numata K."/>
            <person name="Arakawa K."/>
        </authorList>
    </citation>
    <scope>NUCLEOTIDE SEQUENCE [LARGE SCALE GENOMIC DNA]</scope>
</reference>
<dbReference type="AlphaFoldDB" id="A0A4C1V712"/>